<keyword evidence="4 12" id="KW-0489">Methyltransferase</keyword>
<dbReference type="STRING" id="573321.SAMN04488505_10610"/>
<keyword evidence="6" id="KW-0227">DNA damage</keyword>
<dbReference type="EC" id="2.1.1.63" evidence="3"/>
<evidence type="ECO:0000256" key="5">
    <source>
        <dbReference type="ARBA" id="ARBA00022679"/>
    </source>
</evidence>
<evidence type="ECO:0000256" key="7">
    <source>
        <dbReference type="ARBA" id="ARBA00023015"/>
    </source>
</evidence>
<feature type="domain" description="HTH araC/xylS-type" evidence="11">
    <location>
        <begin position="13"/>
        <end position="110"/>
    </location>
</feature>
<dbReference type="Gene3D" id="3.30.160.70">
    <property type="entry name" value="Methylated DNA-protein cysteine methyltransferase domain"/>
    <property type="match status" value="1"/>
</dbReference>
<dbReference type="PANTHER" id="PTHR10815">
    <property type="entry name" value="METHYLATED-DNA--PROTEIN-CYSTEINE METHYLTRANSFERASE"/>
    <property type="match status" value="1"/>
</dbReference>
<comment type="catalytic activity">
    <reaction evidence="10">
        <text>a 6-O-methyl-2'-deoxyguanosine in DNA + L-cysteinyl-[protein] = S-methyl-L-cysteinyl-[protein] + a 2'-deoxyguanosine in DNA</text>
        <dbReference type="Rhea" id="RHEA:24000"/>
        <dbReference type="Rhea" id="RHEA-COMP:10131"/>
        <dbReference type="Rhea" id="RHEA-COMP:10132"/>
        <dbReference type="Rhea" id="RHEA-COMP:11367"/>
        <dbReference type="Rhea" id="RHEA-COMP:11368"/>
        <dbReference type="ChEBI" id="CHEBI:29950"/>
        <dbReference type="ChEBI" id="CHEBI:82612"/>
        <dbReference type="ChEBI" id="CHEBI:85445"/>
        <dbReference type="ChEBI" id="CHEBI:85448"/>
        <dbReference type="EC" id="2.1.1.63"/>
    </reaction>
</comment>
<evidence type="ECO:0000256" key="10">
    <source>
        <dbReference type="ARBA" id="ARBA00049348"/>
    </source>
</evidence>
<dbReference type="Gene3D" id="1.10.10.60">
    <property type="entry name" value="Homeodomain-like"/>
    <property type="match status" value="1"/>
</dbReference>
<evidence type="ECO:0000256" key="3">
    <source>
        <dbReference type="ARBA" id="ARBA00011918"/>
    </source>
</evidence>
<dbReference type="SUPFAM" id="SSF46689">
    <property type="entry name" value="Homeodomain-like"/>
    <property type="match status" value="1"/>
</dbReference>
<dbReference type="InterPro" id="IPR036388">
    <property type="entry name" value="WH-like_DNA-bd_sf"/>
</dbReference>
<comment type="catalytic activity">
    <reaction evidence="1">
        <text>a 4-O-methyl-thymidine in DNA + L-cysteinyl-[protein] = a thymidine in DNA + S-methyl-L-cysteinyl-[protein]</text>
        <dbReference type="Rhea" id="RHEA:53428"/>
        <dbReference type="Rhea" id="RHEA-COMP:10131"/>
        <dbReference type="Rhea" id="RHEA-COMP:10132"/>
        <dbReference type="Rhea" id="RHEA-COMP:13555"/>
        <dbReference type="Rhea" id="RHEA-COMP:13556"/>
        <dbReference type="ChEBI" id="CHEBI:29950"/>
        <dbReference type="ChEBI" id="CHEBI:82612"/>
        <dbReference type="ChEBI" id="CHEBI:137386"/>
        <dbReference type="ChEBI" id="CHEBI:137387"/>
        <dbReference type="EC" id="2.1.1.63"/>
    </reaction>
</comment>
<keyword evidence="5 12" id="KW-0808">Transferase</keyword>
<evidence type="ECO:0000256" key="8">
    <source>
        <dbReference type="ARBA" id="ARBA00023163"/>
    </source>
</evidence>
<dbReference type="RefSeq" id="WP_089917186.1">
    <property type="nucleotide sequence ID" value="NZ_FOBB01000006.1"/>
</dbReference>
<dbReference type="InterPro" id="IPR036631">
    <property type="entry name" value="MGMT_N_sf"/>
</dbReference>
<evidence type="ECO:0000256" key="6">
    <source>
        <dbReference type="ARBA" id="ARBA00022763"/>
    </source>
</evidence>
<dbReference type="AlphaFoldDB" id="A0A1H8AWH9"/>
<dbReference type="GO" id="GO:0003700">
    <property type="term" value="F:DNA-binding transcription factor activity"/>
    <property type="evidence" value="ECO:0007669"/>
    <property type="project" value="InterPro"/>
</dbReference>
<dbReference type="FunFam" id="1.10.10.10:FF:000214">
    <property type="entry name" value="Methylated-DNA--protein-cysteine methyltransferase"/>
    <property type="match status" value="1"/>
</dbReference>
<evidence type="ECO:0000259" key="11">
    <source>
        <dbReference type="PROSITE" id="PS01124"/>
    </source>
</evidence>
<evidence type="ECO:0000256" key="9">
    <source>
        <dbReference type="ARBA" id="ARBA00023204"/>
    </source>
</evidence>
<dbReference type="PROSITE" id="PS01124">
    <property type="entry name" value="HTH_ARAC_FAMILY_2"/>
    <property type="match status" value="1"/>
</dbReference>
<dbReference type="GO" id="GO:0043565">
    <property type="term" value="F:sequence-specific DNA binding"/>
    <property type="evidence" value="ECO:0007669"/>
    <property type="project" value="InterPro"/>
</dbReference>
<accession>A0A1H8AWH9</accession>
<keyword evidence="13" id="KW-1185">Reference proteome</keyword>
<dbReference type="EMBL" id="FOBB01000006">
    <property type="protein sequence ID" value="SEM73857.1"/>
    <property type="molecule type" value="Genomic_DNA"/>
</dbReference>
<organism evidence="12 13">
    <name type="scientific">Chitinophaga rupis</name>
    <dbReference type="NCBI Taxonomy" id="573321"/>
    <lineage>
        <taxon>Bacteria</taxon>
        <taxon>Pseudomonadati</taxon>
        <taxon>Bacteroidota</taxon>
        <taxon>Chitinophagia</taxon>
        <taxon>Chitinophagales</taxon>
        <taxon>Chitinophagaceae</taxon>
        <taxon>Chitinophaga</taxon>
    </lineage>
</organism>
<dbReference type="CDD" id="cd06445">
    <property type="entry name" value="ATase"/>
    <property type="match status" value="1"/>
</dbReference>
<evidence type="ECO:0000256" key="1">
    <source>
        <dbReference type="ARBA" id="ARBA00001286"/>
    </source>
</evidence>
<dbReference type="Pfam" id="PF01035">
    <property type="entry name" value="DNA_binding_1"/>
    <property type="match status" value="1"/>
</dbReference>
<comment type="similarity">
    <text evidence="2">Belongs to the MGMT family.</text>
</comment>
<evidence type="ECO:0000313" key="13">
    <source>
        <dbReference type="Proteomes" id="UP000198984"/>
    </source>
</evidence>
<keyword evidence="7" id="KW-0805">Transcription regulation</keyword>
<dbReference type="Pfam" id="PF12833">
    <property type="entry name" value="HTH_18"/>
    <property type="match status" value="1"/>
</dbReference>
<dbReference type="InterPro" id="IPR009057">
    <property type="entry name" value="Homeodomain-like_sf"/>
</dbReference>
<reference evidence="12 13" key="1">
    <citation type="submission" date="2016-10" db="EMBL/GenBank/DDBJ databases">
        <authorList>
            <person name="de Groot N.N."/>
        </authorList>
    </citation>
    <scope>NUCLEOTIDE SEQUENCE [LARGE SCALE GENOMIC DNA]</scope>
    <source>
        <strain evidence="12 13">DSM 21039</strain>
    </source>
</reference>
<dbReference type="PANTHER" id="PTHR10815:SF13">
    <property type="entry name" value="METHYLATED-DNA--PROTEIN-CYSTEINE METHYLTRANSFERASE"/>
    <property type="match status" value="1"/>
</dbReference>
<dbReference type="InterPro" id="IPR036217">
    <property type="entry name" value="MethylDNA_cys_MeTrfase_DNAb"/>
</dbReference>
<name>A0A1H8AWH9_9BACT</name>
<dbReference type="NCBIfam" id="TIGR00589">
    <property type="entry name" value="ogt"/>
    <property type="match status" value="1"/>
</dbReference>
<evidence type="ECO:0000256" key="4">
    <source>
        <dbReference type="ARBA" id="ARBA00022603"/>
    </source>
</evidence>
<dbReference type="SMART" id="SM00342">
    <property type="entry name" value="HTH_ARAC"/>
    <property type="match status" value="1"/>
</dbReference>
<dbReference type="InterPro" id="IPR001497">
    <property type="entry name" value="MethylDNA_cys_MeTrfase_AS"/>
</dbReference>
<dbReference type="SUPFAM" id="SSF46767">
    <property type="entry name" value="Methylated DNA-protein cysteine methyltransferase, C-terminal domain"/>
    <property type="match status" value="1"/>
</dbReference>
<evidence type="ECO:0000313" key="12">
    <source>
        <dbReference type="EMBL" id="SEM73857.1"/>
    </source>
</evidence>
<sequence>MEIQDKLNYDRIATAIDYLSENFKEQPDLDEVAAQVHLSPFHFQRLFTAWAGVSPKKFLQYLTTAYLKDKLQASSNLIEAAEWAGLSSQSRVYDLFVNMEAVTPNEFRNSGAGLTIQYGYHDTPFGKCFIAVTPRGICGLSFVEEGQEEAALQDLKQRWAFANIEPHQAFTAGYMQQIFPEGGMPGGKVHLLVQGTNFQVKVWQALLQIPPGAVSTYQQIAKSIGSPDASRAVGTAIGQNPVAWLIPCHRVIRREGIPGQYHWGATRKKALIGWEMAQMEPSNP</sequence>
<keyword evidence="9" id="KW-0234">DNA repair</keyword>
<proteinExistence type="inferred from homology"/>
<dbReference type="Gene3D" id="1.10.10.10">
    <property type="entry name" value="Winged helix-like DNA-binding domain superfamily/Winged helix DNA-binding domain"/>
    <property type="match status" value="1"/>
</dbReference>
<gene>
    <name evidence="12" type="ORF">SAMN04488505_10610</name>
</gene>
<dbReference type="GO" id="GO:0003908">
    <property type="term" value="F:methylated-DNA-[protein]-cysteine S-methyltransferase activity"/>
    <property type="evidence" value="ECO:0007669"/>
    <property type="project" value="UniProtKB-EC"/>
</dbReference>
<dbReference type="InterPro" id="IPR014048">
    <property type="entry name" value="MethylDNA_cys_MeTrfase_DNA-bd"/>
</dbReference>
<dbReference type="InterPro" id="IPR018060">
    <property type="entry name" value="HTH_AraC"/>
</dbReference>
<dbReference type="PROSITE" id="PS00374">
    <property type="entry name" value="MGMT"/>
    <property type="match status" value="1"/>
</dbReference>
<dbReference type="GO" id="GO:0006281">
    <property type="term" value="P:DNA repair"/>
    <property type="evidence" value="ECO:0007669"/>
    <property type="project" value="UniProtKB-KW"/>
</dbReference>
<dbReference type="SUPFAM" id="SSF53155">
    <property type="entry name" value="Methylated DNA-protein cysteine methyltransferase domain"/>
    <property type="match status" value="1"/>
</dbReference>
<dbReference type="OrthoDB" id="9802228at2"/>
<evidence type="ECO:0000256" key="2">
    <source>
        <dbReference type="ARBA" id="ARBA00008711"/>
    </source>
</evidence>
<dbReference type="Proteomes" id="UP000198984">
    <property type="component" value="Unassembled WGS sequence"/>
</dbReference>
<dbReference type="GO" id="GO:0032259">
    <property type="term" value="P:methylation"/>
    <property type="evidence" value="ECO:0007669"/>
    <property type="project" value="UniProtKB-KW"/>
</dbReference>
<keyword evidence="8" id="KW-0804">Transcription</keyword>
<protein>
    <recommendedName>
        <fullName evidence="3">methylated-DNA--[protein]-cysteine S-methyltransferase</fullName>
        <ecNumber evidence="3">2.1.1.63</ecNumber>
    </recommendedName>
</protein>